<gene>
    <name evidence="3" type="ORF">I41_28850</name>
</gene>
<name>A0A517TZB2_9BACT</name>
<dbReference type="Proteomes" id="UP000317909">
    <property type="component" value="Chromosome"/>
</dbReference>
<dbReference type="AlphaFoldDB" id="A0A517TZB2"/>
<feature type="signal peptide" evidence="1">
    <location>
        <begin position="1"/>
        <end position="25"/>
    </location>
</feature>
<proteinExistence type="predicted"/>
<keyword evidence="1" id="KW-0732">Signal</keyword>
<dbReference type="RefSeq" id="WP_145433251.1">
    <property type="nucleotide sequence ID" value="NZ_CP036339.1"/>
</dbReference>
<feature type="domain" description="CHRD" evidence="2">
    <location>
        <begin position="28"/>
        <end position="174"/>
    </location>
</feature>
<dbReference type="KEGG" id="llh:I41_28850"/>
<dbReference type="Pfam" id="PF07589">
    <property type="entry name" value="PEP-CTERM"/>
    <property type="match status" value="1"/>
</dbReference>
<dbReference type="EMBL" id="CP036339">
    <property type="protein sequence ID" value="QDT73695.1"/>
    <property type="molecule type" value="Genomic_DNA"/>
</dbReference>
<sequence length="203" mass="21073" precursor="true">MKKISMLGCAALVCVSLHSVPSAWAHTSIYTTILNGPNEFPANPSLGVGTAKLTVDYDLLTMRVEASFSGLTGNTSASHIHGPIPEPPANPLAGVATPTPTFPGFPLGVKAGSYDQTFDMTSASSYNPAFVTANGGTIGSAMNVFFAGLDAGKMYLNIHTTNTPGGEIRGFFALVPEPSTLSLAVMGLLAPLARRYRRAAAIN</sequence>
<accession>A0A517TZB2</accession>
<feature type="chain" id="PRO_5022162922" evidence="1">
    <location>
        <begin position="26"/>
        <end position="203"/>
    </location>
</feature>
<dbReference type="InterPro" id="IPR010895">
    <property type="entry name" value="CHRD"/>
</dbReference>
<reference evidence="3 4" key="1">
    <citation type="submission" date="2019-02" db="EMBL/GenBank/DDBJ databases">
        <title>Deep-cultivation of Planctomycetes and their phenomic and genomic characterization uncovers novel biology.</title>
        <authorList>
            <person name="Wiegand S."/>
            <person name="Jogler M."/>
            <person name="Boedeker C."/>
            <person name="Pinto D."/>
            <person name="Vollmers J."/>
            <person name="Rivas-Marin E."/>
            <person name="Kohn T."/>
            <person name="Peeters S.H."/>
            <person name="Heuer A."/>
            <person name="Rast P."/>
            <person name="Oberbeckmann S."/>
            <person name="Bunk B."/>
            <person name="Jeske O."/>
            <person name="Meyerdierks A."/>
            <person name="Storesund J.E."/>
            <person name="Kallscheuer N."/>
            <person name="Luecker S."/>
            <person name="Lage O.M."/>
            <person name="Pohl T."/>
            <person name="Merkel B.J."/>
            <person name="Hornburger P."/>
            <person name="Mueller R.-W."/>
            <person name="Bruemmer F."/>
            <person name="Labrenz M."/>
            <person name="Spormann A.M."/>
            <person name="Op den Camp H."/>
            <person name="Overmann J."/>
            <person name="Amann R."/>
            <person name="Jetten M.S.M."/>
            <person name="Mascher T."/>
            <person name="Medema M.H."/>
            <person name="Devos D.P."/>
            <person name="Kaster A.-K."/>
            <person name="Ovreas L."/>
            <person name="Rohde M."/>
            <person name="Galperin M.Y."/>
            <person name="Jogler C."/>
        </authorList>
    </citation>
    <scope>NUCLEOTIDE SEQUENCE [LARGE SCALE GENOMIC DNA]</scope>
    <source>
        <strain evidence="3 4">I41</strain>
    </source>
</reference>
<organism evidence="3 4">
    <name type="scientific">Lacipirellula limnantheis</name>
    <dbReference type="NCBI Taxonomy" id="2528024"/>
    <lineage>
        <taxon>Bacteria</taxon>
        <taxon>Pseudomonadati</taxon>
        <taxon>Planctomycetota</taxon>
        <taxon>Planctomycetia</taxon>
        <taxon>Pirellulales</taxon>
        <taxon>Lacipirellulaceae</taxon>
        <taxon>Lacipirellula</taxon>
    </lineage>
</organism>
<protein>
    <submittedName>
        <fullName evidence="3">CHRD domain protein</fullName>
    </submittedName>
</protein>
<dbReference type="SMART" id="SM00754">
    <property type="entry name" value="CHRD"/>
    <property type="match status" value="1"/>
</dbReference>
<evidence type="ECO:0000313" key="4">
    <source>
        <dbReference type="Proteomes" id="UP000317909"/>
    </source>
</evidence>
<dbReference type="InterPro" id="IPR013424">
    <property type="entry name" value="Ice-binding_C"/>
</dbReference>
<evidence type="ECO:0000259" key="2">
    <source>
        <dbReference type="SMART" id="SM00754"/>
    </source>
</evidence>
<dbReference type="OrthoDB" id="285422at2"/>
<evidence type="ECO:0000313" key="3">
    <source>
        <dbReference type="EMBL" id="QDT73695.1"/>
    </source>
</evidence>
<keyword evidence="4" id="KW-1185">Reference proteome</keyword>
<evidence type="ECO:0000256" key="1">
    <source>
        <dbReference type="SAM" id="SignalP"/>
    </source>
</evidence>
<dbReference type="Pfam" id="PF07452">
    <property type="entry name" value="CHRD"/>
    <property type="match status" value="1"/>
</dbReference>